<dbReference type="GO" id="GO:0016853">
    <property type="term" value="F:isomerase activity"/>
    <property type="evidence" value="ECO:0007669"/>
    <property type="project" value="UniProtKB-KW"/>
</dbReference>
<accession>A0ABS6SFY7</accession>
<evidence type="ECO:0000256" key="1">
    <source>
        <dbReference type="ARBA" id="ARBA00022723"/>
    </source>
</evidence>
<dbReference type="Proteomes" id="UP000722336">
    <property type="component" value="Unassembled WGS sequence"/>
</dbReference>
<dbReference type="CDD" id="cd07010">
    <property type="entry name" value="cupin_PMI_type_I_N_bac"/>
    <property type="match status" value="1"/>
</dbReference>
<gene>
    <name evidence="3" type="ORF">KCG44_10240</name>
</gene>
<keyword evidence="2" id="KW-0862">Zinc</keyword>
<dbReference type="InterPro" id="IPR051804">
    <property type="entry name" value="Carb_Metab_Reg_Kinase/Isom"/>
</dbReference>
<evidence type="ECO:0000313" key="3">
    <source>
        <dbReference type="EMBL" id="MBV7257160.1"/>
    </source>
</evidence>
<sequence length="280" mass="30303">MSVTKLITHRVDKVWGRRDLEPYFPDVPASGEKLGEIWYQMPDGSDAELLVKYLFTSEKLSVQVHPDDAAAQAAGHKRGKEEAWLILDAKPGATVGIGTVKKLSADELRAAALDGSIEGLVDWKPAIPGQFIYSPAGTVHAIGPGVTLIEVQQNVDLTYRLYDYGRPRELHLDAGVAVSDARPFEIEDMSREAAPGRTVLCEGRKFVVERLACDGTRTISPETGRPVWLTVISGTAEAEDVRAESGEVLYIDGAAQIHCPRRSDLLIAYEGAATGPGLIA</sequence>
<dbReference type="PANTHER" id="PTHR42742:SF3">
    <property type="entry name" value="FRUCTOKINASE"/>
    <property type="match status" value="1"/>
</dbReference>
<organism evidence="3 4">
    <name type="scientific">Pacificimonas pallii</name>
    <dbReference type="NCBI Taxonomy" id="2827236"/>
    <lineage>
        <taxon>Bacteria</taxon>
        <taxon>Pseudomonadati</taxon>
        <taxon>Pseudomonadota</taxon>
        <taxon>Alphaproteobacteria</taxon>
        <taxon>Sphingomonadales</taxon>
        <taxon>Sphingosinicellaceae</taxon>
        <taxon>Pacificimonas</taxon>
    </lineage>
</organism>
<evidence type="ECO:0000313" key="4">
    <source>
        <dbReference type="Proteomes" id="UP000722336"/>
    </source>
</evidence>
<keyword evidence="4" id="KW-1185">Reference proteome</keyword>
<comment type="caution">
    <text evidence="3">The sequence shown here is derived from an EMBL/GenBank/DDBJ whole genome shotgun (WGS) entry which is preliminary data.</text>
</comment>
<name>A0ABS6SFY7_9SPHN</name>
<keyword evidence="3" id="KW-0413">Isomerase</keyword>
<keyword evidence="1" id="KW-0479">Metal-binding</keyword>
<dbReference type="PANTHER" id="PTHR42742">
    <property type="entry name" value="TRANSCRIPTIONAL REPRESSOR MPRA"/>
    <property type="match status" value="1"/>
</dbReference>
<reference evidence="3 4" key="1">
    <citation type="submission" date="2021-04" db="EMBL/GenBank/DDBJ databases">
        <authorList>
            <person name="Pira H."/>
            <person name="Risdian C."/>
            <person name="Wink J."/>
        </authorList>
    </citation>
    <scope>NUCLEOTIDE SEQUENCE [LARGE SCALE GENOMIC DNA]</scope>
    <source>
        <strain evidence="3 4">WHA3</strain>
    </source>
</reference>
<dbReference type="InterPro" id="IPR014628">
    <property type="entry name" value="Man6P_isomerase_Firm_short"/>
</dbReference>
<protein>
    <submittedName>
        <fullName evidence="3">Class I mannose-6-phosphate isomerase</fullName>
    </submittedName>
</protein>
<dbReference type="RefSeq" id="WP_218445989.1">
    <property type="nucleotide sequence ID" value="NZ_JAGSPA010000003.1"/>
</dbReference>
<dbReference type="PIRSF" id="PIRSF036894">
    <property type="entry name" value="PMI_Firm_short"/>
    <property type="match status" value="1"/>
</dbReference>
<proteinExistence type="predicted"/>
<evidence type="ECO:0000256" key="2">
    <source>
        <dbReference type="ARBA" id="ARBA00022833"/>
    </source>
</evidence>
<dbReference type="EMBL" id="JAGSPA010000003">
    <property type="protein sequence ID" value="MBV7257160.1"/>
    <property type="molecule type" value="Genomic_DNA"/>
</dbReference>